<feature type="region of interest" description="Disordered" evidence="1">
    <location>
        <begin position="183"/>
        <end position="210"/>
    </location>
</feature>
<feature type="region of interest" description="Disordered" evidence="1">
    <location>
        <begin position="71"/>
        <end position="102"/>
    </location>
</feature>
<organism evidence="2">
    <name type="scientific">Oryza meridionalis</name>
    <dbReference type="NCBI Taxonomy" id="40149"/>
    <lineage>
        <taxon>Eukaryota</taxon>
        <taxon>Viridiplantae</taxon>
        <taxon>Streptophyta</taxon>
        <taxon>Embryophyta</taxon>
        <taxon>Tracheophyta</taxon>
        <taxon>Spermatophyta</taxon>
        <taxon>Magnoliopsida</taxon>
        <taxon>Liliopsida</taxon>
        <taxon>Poales</taxon>
        <taxon>Poaceae</taxon>
        <taxon>BOP clade</taxon>
        <taxon>Oryzoideae</taxon>
        <taxon>Oryzeae</taxon>
        <taxon>Oryzinae</taxon>
        <taxon>Oryza</taxon>
    </lineage>
</organism>
<proteinExistence type="predicted"/>
<dbReference type="AlphaFoldDB" id="A0A0E0DP37"/>
<name>A0A0E0DP37_9ORYZ</name>
<accession>A0A0E0DP37</accession>
<dbReference type="EnsemblPlants" id="OMERI05G08260.1">
    <property type="protein sequence ID" value="OMERI05G08260.1"/>
    <property type="gene ID" value="OMERI05G08260"/>
</dbReference>
<evidence type="ECO:0000313" key="3">
    <source>
        <dbReference type="Proteomes" id="UP000008021"/>
    </source>
</evidence>
<dbReference type="Proteomes" id="UP000008021">
    <property type="component" value="Chromosome 5"/>
</dbReference>
<evidence type="ECO:0000313" key="2">
    <source>
        <dbReference type="EnsemblPlants" id="OMERI05G08260.1"/>
    </source>
</evidence>
<evidence type="ECO:0000256" key="1">
    <source>
        <dbReference type="SAM" id="MobiDB-lite"/>
    </source>
</evidence>
<reference evidence="2" key="2">
    <citation type="submission" date="2018-05" db="EMBL/GenBank/DDBJ databases">
        <title>OmerRS3 (Oryza meridionalis Reference Sequence Version 3).</title>
        <authorList>
            <person name="Zhang J."/>
            <person name="Kudrna D."/>
            <person name="Lee S."/>
            <person name="Talag J."/>
            <person name="Welchert J."/>
            <person name="Wing R.A."/>
        </authorList>
    </citation>
    <scope>NUCLEOTIDE SEQUENCE [LARGE SCALE GENOMIC DNA]</scope>
    <source>
        <strain evidence="2">cv. OR44</strain>
    </source>
</reference>
<dbReference type="Gramene" id="OMERI05G08260.1">
    <property type="protein sequence ID" value="OMERI05G08260.1"/>
    <property type="gene ID" value="OMERI05G08260"/>
</dbReference>
<sequence length="210" mass="22273">MCSLQLPAAVIVDSLITIWFGIDVISPSSEPSSSPATAAAVEVVPSHCRANRSSSSSLLLASTAAACPCGSRGLPQPPPPPRSSLATAGSPPEPRSSPAADNDCAATKGVIQIIPDMNELSGIRSTVLEHQYLRSFSGGLLLHHFHDVIYGDMPLFLQLSRWNQTPHLLATIQCRSMVFSQNSEVMDRDDTKSGKGSPTSATRHHGRVHA</sequence>
<protein>
    <submittedName>
        <fullName evidence="2">Uncharacterized protein</fullName>
    </submittedName>
</protein>
<keyword evidence="3" id="KW-1185">Reference proteome</keyword>
<dbReference type="HOGENOM" id="CLU_1311888_0_0_1"/>
<reference evidence="2" key="1">
    <citation type="submission" date="2015-04" db="UniProtKB">
        <authorList>
            <consortium name="EnsemblPlants"/>
        </authorList>
    </citation>
    <scope>IDENTIFICATION</scope>
</reference>